<dbReference type="GO" id="GO:0051539">
    <property type="term" value="F:4 iron, 4 sulfur cluster binding"/>
    <property type="evidence" value="ECO:0007669"/>
    <property type="project" value="UniProtKB-KW"/>
</dbReference>
<feature type="region of interest" description="Disordered" evidence="8">
    <location>
        <begin position="236"/>
        <end position="332"/>
    </location>
</feature>
<feature type="domain" description="4Fe-4S ferredoxin-type" evidence="9">
    <location>
        <begin position="60"/>
        <end position="90"/>
    </location>
</feature>
<dbReference type="EMBL" id="CP064781">
    <property type="protein sequence ID" value="QRJ64698.1"/>
    <property type="molecule type" value="Genomic_DNA"/>
</dbReference>
<evidence type="ECO:0000256" key="7">
    <source>
        <dbReference type="ARBA" id="ARBA00023014"/>
    </source>
</evidence>
<dbReference type="KEGG" id="ares:IWH25_04935"/>
<evidence type="ECO:0000256" key="4">
    <source>
        <dbReference type="ARBA" id="ARBA00022737"/>
    </source>
</evidence>
<dbReference type="NCBIfam" id="NF007012">
    <property type="entry name" value="PRK09476.1"/>
    <property type="match status" value="1"/>
</dbReference>
<evidence type="ECO:0000256" key="6">
    <source>
        <dbReference type="ARBA" id="ARBA00023004"/>
    </source>
</evidence>
<sequence length="332" mass="34314">MARHDETLPPAVRKAAPARRQFIFDAARMACGVGMLGLGLGLYAKQAKALPALALRPPGALAEGDFLGACIRCGLCVRDCPYDTLSLAKPEAPVATGTPYFTARSIPCEMCEDIPCVKACPTGALDHGLTDINRARMGLAALIDHETCLNFLGLRCDVCYRVCPVIDKAITLELVPNTRTGRHAMFLPTVHSEHCTGCGKCEKACVTEEAAIKVLPIALAKGALGQHYRLGWEEQKKSGGSLIDEKSMVDLPDRLPEGTTLPGHYDPASGMTAPPGMPGSAPGPVPSAPPGLGGPAVPSAPPGLGSEAVPPGMPGAVAGKVPSHPPGLGGGR</sequence>
<evidence type="ECO:0000259" key="9">
    <source>
        <dbReference type="PROSITE" id="PS51379"/>
    </source>
</evidence>
<proteinExistence type="predicted"/>
<dbReference type="AlphaFoldDB" id="A0A974Y4P7"/>
<dbReference type="Gene3D" id="3.30.70.20">
    <property type="match status" value="2"/>
</dbReference>
<evidence type="ECO:0000313" key="10">
    <source>
        <dbReference type="EMBL" id="QRJ64698.1"/>
    </source>
</evidence>
<dbReference type="InterPro" id="IPR004494">
    <property type="entry name" value="MauM_NapG"/>
</dbReference>
<keyword evidence="6" id="KW-0408">Iron</keyword>
<dbReference type="PROSITE" id="PS51379">
    <property type="entry name" value="4FE4S_FER_2"/>
    <property type="match status" value="2"/>
</dbReference>
<dbReference type="CDD" id="cd16373">
    <property type="entry name" value="DMSOR_beta_like"/>
    <property type="match status" value="1"/>
</dbReference>
<keyword evidence="3" id="KW-0479">Metal-binding</keyword>
<dbReference type="InterPro" id="IPR017900">
    <property type="entry name" value="4Fe4S_Fe_S_CS"/>
</dbReference>
<dbReference type="PANTHER" id="PTHR42859:SF10">
    <property type="entry name" value="DIMETHYLSULFOXIDE REDUCTASE CHAIN B"/>
    <property type="match status" value="1"/>
</dbReference>
<feature type="compositionally biased region" description="Basic and acidic residues" evidence="8">
    <location>
        <begin position="236"/>
        <end position="256"/>
    </location>
</feature>
<evidence type="ECO:0000313" key="11">
    <source>
        <dbReference type="Proteomes" id="UP000663444"/>
    </source>
</evidence>
<keyword evidence="11" id="KW-1185">Reference proteome</keyword>
<evidence type="ECO:0000256" key="1">
    <source>
        <dbReference type="ARBA" id="ARBA00022448"/>
    </source>
</evidence>
<dbReference type="SUPFAM" id="SSF54862">
    <property type="entry name" value="4Fe-4S ferredoxins"/>
    <property type="match status" value="1"/>
</dbReference>
<dbReference type="Proteomes" id="UP000663444">
    <property type="component" value="Chromosome"/>
</dbReference>
<name>A0A974Y4P7_9RHOO</name>
<dbReference type="Pfam" id="PF12838">
    <property type="entry name" value="Fer4_7"/>
    <property type="match status" value="2"/>
</dbReference>
<protein>
    <submittedName>
        <fullName evidence="10">Ferredoxin-type protein NapG</fullName>
    </submittedName>
</protein>
<evidence type="ECO:0000256" key="2">
    <source>
        <dbReference type="ARBA" id="ARBA00022485"/>
    </source>
</evidence>
<keyword evidence="2" id="KW-0004">4Fe-4S</keyword>
<feature type="domain" description="4Fe-4S ferredoxin-type" evidence="9">
    <location>
        <begin position="186"/>
        <end position="217"/>
    </location>
</feature>
<keyword evidence="1" id="KW-0813">Transport</keyword>
<evidence type="ECO:0000256" key="3">
    <source>
        <dbReference type="ARBA" id="ARBA00022723"/>
    </source>
</evidence>
<keyword evidence="4" id="KW-0677">Repeat</keyword>
<evidence type="ECO:0000256" key="5">
    <source>
        <dbReference type="ARBA" id="ARBA00022982"/>
    </source>
</evidence>
<dbReference type="PANTHER" id="PTHR42859">
    <property type="entry name" value="OXIDOREDUCTASE"/>
    <property type="match status" value="1"/>
</dbReference>
<dbReference type="RefSeq" id="WP_203388224.1">
    <property type="nucleotide sequence ID" value="NZ_CP064781.1"/>
</dbReference>
<gene>
    <name evidence="10" type="primary">napG</name>
    <name evidence="10" type="ORF">IWH25_04935</name>
</gene>
<dbReference type="InterPro" id="IPR017896">
    <property type="entry name" value="4Fe4S_Fe-S-bd"/>
</dbReference>
<dbReference type="InterPro" id="IPR050294">
    <property type="entry name" value="RnfB_subfamily"/>
</dbReference>
<organism evidence="10 11">
    <name type="scientific">Azospira restricta</name>
    <dbReference type="NCBI Taxonomy" id="404405"/>
    <lineage>
        <taxon>Bacteria</taxon>
        <taxon>Pseudomonadati</taxon>
        <taxon>Pseudomonadota</taxon>
        <taxon>Betaproteobacteria</taxon>
        <taxon>Rhodocyclales</taxon>
        <taxon>Rhodocyclaceae</taxon>
        <taxon>Azospira</taxon>
    </lineage>
</organism>
<reference evidence="10" key="1">
    <citation type="submission" date="2020-11" db="EMBL/GenBank/DDBJ databases">
        <title>Azospira restricta DSM 18626 genome sequence.</title>
        <authorList>
            <person name="Moe W.M."/>
        </authorList>
    </citation>
    <scope>NUCLEOTIDE SEQUENCE</scope>
    <source>
        <strain evidence="10">DSM 18626</strain>
    </source>
</reference>
<dbReference type="PROSITE" id="PS00198">
    <property type="entry name" value="4FE4S_FER_1"/>
    <property type="match status" value="1"/>
</dbReference>
<keyword evidence="7" id="KW-0411">Iron-sulfur</keyword>
<dbReference type="GO" id="GO:0046872">
    <property type="term" value="F:metal ion binding"/>
    <property type="evidence" value="ECO:0007669"/>
    <property type="project" value="UniProtKB-KW"/>
</dbReference>
<dbReference type="NCBIfam" id="TIGR00397">
    <property type="entry name" value="mauM_napG"/>
    <property type="match status" value="1"/>
</dbReference>
<evidence type="ECO:0000256" key="8">
    <source>
        <dbReference type="SAM" id="MobiDB-lite"/>
    </source>
</evidence>
<keyword evidence="5" id="KW-0249">Electron transport</keyword>
<accession>A0A974Y4P7</accession>
<feature type="compositionally biased region" description="Pro residues" evidence="8">
    <location>
        <begin position="275"/>
        <end position="289"/>
    </location>
</feature>